<dbReference type="RefSeq" id="WP_252587367.1">
    <property type="nucleotide sequence ID" value="NZ_JAMWYS010000028.1"/>
</dbReference>
<keyword evidence="4" id="KW-1185">Reference proteome</keyword>
<feature type="signal peptide" evidence="1">
    <location>
        <begin position="1"/>
        <end position="20"/>
    </location>
</feature>
<dbReference type="PANTHER" id="PTHR35535">
    <property type="entry name" value="HEAT SHOCK PROTEIN HSLJ"/>
    <property type="match status" value="1"/>
</dbReference>
<gene>
    <name evidence="3" type="ORF">NF867_08385</name>
</gene>
<sequence length="150" mass="16761">MKRTLLNTATLWCIILLVQACSSTKNTSLYNSRWELNEVQGVVIDYMVNPKAEIYLTFDEAKNQFNGSTGCNTIAGKLTVNENKMNLSELSSTKMACEKMRAERLYLSLLESVDNYKLRGSTLTLYQGQSEVASYTRSKLPVPATTAPTN</sequence>
<dbReference type="Pfam" id="PF03724">
    <property type="entry name" value="META"/>
    <property type="match status" value="1"/>
</dbReference>
<organism evidence="3 4">
    <name type="scientific">Solitalea agri</name>
    <dbReference type="NCBI Taxonomy" id="2953739"/>
    <lineage>
        <taxon>Bacteria</taxon>
        <taxon>Pseudomonadati</taxon>
        <taxon>Bacteroidota</taxon>
        <taxon>Sphingobacteriia</taxon>
        <taxon>Sphingobacteriales</taxon>
        <taxon>Sphingobacteriaceae</taxon>
        <taxon>Solitalea</taxon>
    </lineage>
</organism>
<dbReference type="Proteomes" id="UP001155182">
    <property type="component" value="Unassembled WGS sequence"/>
</dbReference>
<feature type="domain" description="DUF306" evidence="2">
    <location>
        <begin position="28"/>
        <end position="131"/>
    </location>
</feature>
<evidence type="ECO:0000259" key="2">
    <source>
        <dbReference type="Pfam" id="PF03724"/>
    </source>
</evidence>
<accession>A0A9X2F2A5</accession>
<evidence type="ECO:0000313" key="3">
    <source>
        <dbReference type="EMBL" id="MCO4292875.1"/>
    </source>
</evidence>
<dbReference type="PANTHER" id="PTHR35535:SF2">
    <property type="entry name" value="DUF306 DOMAIN-CONTAINING PROTEIN"/>
    <property type="match status" value="1"/>
</dbReference>
<dbReference type="InterPro" id="IPR038670">
    <property type="entry name" value="HslJ-like_sf"/>
</dbReference>
<dbReference type="PROSITE" id="PS51257">
    <property type="entry name" value="PROKAR_LIPOPROTEIN"/>
    <property type="match status" value="1"/>
</dbReference>
<reference evidence="3" key="1">
    <citation type="submission" date="2022-06" db="EMBL/GenBank/DDBJ databases">
        <title>Solitalea sp. MAHUQ-68 isolated from rhizospheric soil.</title>
        <authorList>
            <person name="Huq M.A."/>
        </authorList>
    </citation>
    <scope>NUCLEOTIDE SEQUENCE</scope>
    <source>
        <strain evidence="3">MAHUQ-68</strain>
    </source>
</reference>
<dbReference type="InterPro" id="IPR005184">
    <property type="entry name" value="DUF306_Meta_HslJ"/>
</dbReference>
<dbReference type="InterPro" id="IPR053147">
    <property type="entry name" value="Hsp_HslJ-like"/>
</dbReference>
<evidence type="ECO:0000256" key="1">
    <source>
        <dbReference type="SAM" id="SignalP"/>
    </source>
</evidence>
<keyword evidence="1" id="KW-0732">Signal</keyword>
<name>A0A9X2F2A5_9SPHI</name>
<protein>
    <submittedName>
        <fullName evidence="3">META domain-containing protein</fullName>
    </submittedName>
</protein>
<dbReference type="AlphaFoldDB" id="A0A9X2F2A5"/>
<proteinExistence type="predicted"/>
<dbReference type="Gene3D" id="2.40.128.270">
    <property type="match status" value="1"/>
</dbReference>
<comment type="caution">
    <text evidence="3">The sequence shown here is derived from an EMBL/GenBank/DDBJ whole genome shotgun (WGS) entry which is preliminary data.</text>
</comment>
<feature type="chain" id="PRO_5040822658" evidence="1">
    <location>
        <begin position="21"/>
        <end position="150"/>
    </location>
</feature>
<evidence type="ECO:0000313" key="4">
    <source>
        <dbReference type="Proteomes" id="UP001155182"/>
    </source>
</evidence>
<dbReference type="EMBL" id="JAMWYS010000028">
    <property type="protein sequence ID" value="MCO4292875.1"/>
    <property type="molecule type" value="Genomic_DNA"/>
</dbReference>